<dbReference type="Pfam" id="PF00933">
    <property type="entry name" value="Glyco_hydro_3"/>
    <property type="match status" value="1"/>
</dbReference>
<dbReference type="PANTHER" id="PTHR30480">
    <property type="entry name" value="BETA-HEXOSAMINIDASE-RELATED"/>
    <property type="match status" value="1"/>
</dbReference>
<dbReference type="EMBL" id="KV722387">
    <property type="protein sequence ID" value="OCH91328.1"/>
    <property type="molecule type" value="Genomic_DNA"/>
</dbReference>
<keyword evidence="2 5" id="KW-0378">Hydrolase</keyword>
<dbReference type="Gene3D" id="3.20.20.300">
    <property type="entry name" value="Glycoside hydrolase, family 3, N-terminal domain"/>
    <property type="match status" value="1"/>
</dbReference>
<dbReference type="AlphaFoldDB" id="A0A8E2AVW8"/>
<dbReference type="GO" id="GO:0009254">
    <property type="term" value="P:peptidoglycan turnover"/>
    <property type="evidence" value="ECO:0007669"/>
    <property type="project" value="TreeGrafter"/>
</dbReference>
<dbReference type="InterPro" id="IPR001764">
    <property type="entry name" value="Glyco_hydro_3_N"/>
</dbReference>
<dbReference type="Proteomes" id="UP000250043">
    <property type="component" value="Unassembled WGS sequence"/>
</dbReference>
<evidence type="ECO:0000256" key="3">
    <source>
        <dbReference type="ARBA" id="ARBA00023295"/>
    </source>
</evidence>
<comment type="similarity">
    <text evidence="1">Belongs to the glycosyl hydrolase 3 family.</text>
</comment>
<evidence type="ECO:0000256" key="1">
    <source>
        <dbReference type="ARBA" id="ARBA00005336"/>
    </source>
</evidence>
<name>A0A8E2AVW8_9APHY</name>
<reference evidence="5 6" key="1">
    <citation type="submission" date="2016-07" db="EMBL/GenBank/DDBJ databases">
        <title>Draft genome of the white-rot fungus Obba rivulosa 3A-2.</title>
        <authorList>
            <consortium name="DOE Joint Genome Institute"/>
            <person name="Miettinen O."/>
            <person name="Riley R."/>
            <person name="Acob R."/>
            <person name="Barry K."/>
            <person name="Cullen D."/>
            <person name="De Vries R."/>
            <person name="Hainaut M."/>
            <person name="Hatakka A."/>
            <person name="Henrissat B."/>
            <person name="Hilden K."/>
            <person name="Kuo R."/>
            <person name="Labutti K."/>
            <person name="Lipzen A."/>
            <person name="Makela M.R."/>
            <person name="Sandor L."/>
            <person name="Spatafora J.W."/>
            <person name="Grigoriev I.V."/>
            <person name="Hibbett D.S."/>
        </authorList>
    </citation>
    <scope>NUCLEOTIDE SEQUENCE [LARGE SCALE GENOMIC DNA]</scope>
    <source>
        <strain evidence="5 6">3A-2</strain>
    </source>
</reference>
<sequence>MVELTEEVKREIGQHFVFGFHGYTASDDIKTLIRDYYLGNVILMKRNVQNIEQVHALTRELQQIAKDAGHERPLMIGTDQENGLVSAFSSSESGTQFPGAMALAASGSPALAEEISAASGKEMRLAGINWVYSPVADVNSDPRNPVIGVRSFGDDPQEVARYAKAVSRGITSAGLAPSAKHFPGHGNTHIDSHLSLPRILVDKAGLAQTELVPFKELIDNDVASIMTGHMALPLVTNDDVPCSLSKVITTDLLRGELGFQGVVVTDCLEMDAVAQSYGSEGGAVLSLQAGADVVMICHRYDRHVGALKATYVAVQQDILSLDMLRASRARINAMKEAFAGSWDEVLTTSFHRDHVSALKREHELLSRRAYAATIAKIRDPHGVLPLSKTGSAVLFTPRMESINLAVDDAEGKLRDKEGRLRNTAGPSYEAFAGSVARALGSPVQHVVYAPGDELPADLPPTVRNAQSVIFATRNGYERGVWQVEFLYKVLKIADARKMVLVTTCAPYDILYWEDIDVPCIATFEFTVPALSAATAVIYGEAEAQGTVPVRSGASAVGNQ</sequence>
<evidence type="ECO:0000256" key="2">
    <source>
        <dbReference type="ARBA" id="ARBA00022801"/>
    </source>
</evidence>
<dbReference type="InterPro" id="IPR036962">
    <property type="entry name" value="Glyco_hydro_3_N_sf"/>
</dbReference>
<keyword evidence="3" id="KW-0326">Glycosidase</keyword>
<organism evidence="5 6">
    <name type="scientific">Obba rivulosa</name>
    <dbReference type="NCBI Taxonomy" id="1052685"/>
    <lineage>
        <taxon>Eukaryota</taxon>
        <taxon>Fungi</taxon>
        <taxon>Dikarya</taxon>
        <taxon>Basidiomycota</taxon>
        <taxon>Agaricomycotina</taxon>
        <taxon>Agaricomycetes</taxon>
        <taxon>Polyporales</taxon>
        <taxon>Gelatoporiaceae</taxon>
        <taxon>Obba</taxon>
    </lineage>
</organism>
<dbReference type="OrthoDB" id="4215304at2759"/>
<evidence type="ECO:0000313" key="5">
    <source>
        <dbReference type="EMBL" id="OCH91328.1"/>
    </source>
</evidence>
<dbReference type="PRINTS" id="PR00133">
    <property type="entry name" value="GLHYDRLASE3"/>
</dbReference>
<feature type="domain" description="Glycoside hydrolase family 3 N-terminal" evidence="4">
    <location>
        <begin position="24"/>
        <end position="331"/>
    </location>
</feature>
<protein>
    <submittedName>
        <fullName evidence="5">Glycoside hydrolase</fullName>
    </submittedName>
</protein>
<accession>A0A8E2AVW8</accession>
<dbReference type="InterPro" id="IPR050226">
    <property type="entry name" value="NagZ_Beta-hexosaminidase"/>
</dbReference>
<dbReference type="InterPro" id="IPR036881">
    <property type="entry name" value="Glyco_hydro_3_C_sf"/>
</dbReference>
<evidence type="ECO:0000313" key="6">
    <source>
        <dbReference type="Proteomes" id="UP000250043"/>
    </source>
</evidence>
<evidence type="ECO:0000259" key="4">
    <source>
        <dbReference type="Pfam" id="PF00933"/>
    </source>
</evidence>
<gene>
    <name evidence="5" type="ORF">OBBRIDRAFT_887036</name>
</gene>
<dbReference type="Gene3D" id="3.40.50.1700">
    <property type="entry name" value="Glycoside hydrolase family 3 C-terminal domain"/>
    <property type="match status" value="1"/>
</dbReference>
<keyword evidence="6" id="KW-1185">Reference proteome</keyword>
<dbReference type="GO" id="GO:0004553">
    <property type="term" value="F:hydrolase activity, hydrolyzing O-glycosyl compounds"/>
    <property type="evidence" value="ECO:0007669"/>
    <property type="project" value="InterPro"/>
</dbReference>
<dbReference type="GO" id="GO:0005975">
    <property type="term" value="P:carbohydrate metabolic process"/>
    <property type="evidence" value="ECO:0007669"/>
    <property type="project" value="InterPro"/>
</dbReference>
<proteinExistence type="inferred from homology"/>
<dbReference type="InterPro" id="IPR017853">
    <property type="entry name" value="GH"/>
</dbReference>
<dbReference type="SUPFAM" id="SSF51445">
    <property type="entry name" value="(Trans)glycosidases"/>
    <property type="match status" value="1"/>
</dbReference>
<dbReference type="PANTHER" id="PTHR30480:SF16">
    <property type="entry name" value="GLYCOSIDE HYDROLASE FAMILY 3 DOMAIN PROTEIN"/>
    <property type="match status" value="1"/>
</dbReference>